<dbReference type="AlphaFoldDB" id="B0DWC2"/>
<keyword evidence="3" id="KW-1185">Reference proteome</keyword>
<evidence type="ECO:0000256" key="1">
    <source>
        <dbReference type="SAM" id="MobiDB-lite"/>
    </source>
</evidence>
<dbReference type="InterPro" id="IPR041078">
    <property type="entry name" value="Plavaka"/>
</dbReference>
<gene>
    <name evidence="2" type="ORF">LACBIDRAFT_333567</name>
</gene>
<dbReference type="KEGG" id="lbc:LACBIDRAFT_333567"/>
<dbReference type="RefSeq" id="XP_001888205.1">
    <property type="nucleotide sequence ID" value="XM_001888170.1"/>
</dbReference>
<protein>
    <submittedName>
        <fullName evidence="2">Predicted protein</fullName>
    </submittedName>
</protein>
<evidence type="ECO:0000313" key="3">
    <source>
        <dbReference type="Proteomes" id="UP000001194"/>
    </source>
</evidence>
<organism evidence="3">
    <name type="scientific">Laccaria bicolor (strain S238N-H82 / ATCC MYA-4686)</name>
    <name type="common">Bicoloured deceiver</name>
    <name type="synonym">Laccaria laccata var. bicolor</name>
    <dbReference type="NCBI Taxonomy" id="486041"/>
    <lineage>
        <taxon>Eukaryota</taxon>
        <taxon>Fungi</taxon>
        <taxon>Dikarya</taxon>
        <taxon>Basidiomycota</taxon>
        <taxon>Agaricomycotina</taxon>
        <taxon>Agaricomycetes</taxon>
        <taxon>Agaricomycetidae</taxon>
        <taxon>Agaricales</taxon>
        <taxon>Agaricineae</taxon>
        <taxon>Hydnangiaceae</taxon>
        <taxon>Laccaria</taxon>
    </lineage>
</organism>
<dbReference type="EMBL" id="DS547142">
    <property type="protein sequence ID" value="EDR01163.1"/>
    <property type="molecule type" value="Genomic_DNA"/>
</dbReference>
<sequence>MPSALRAHKSTCQKPKEKVNCQYCNLPFNALSIGAHQTSCRRKHKNDLSDNSDIEAQPDESSGSTSVIVTGSEPAPIEIKNSPPLFTTVGNSEPYEDDELSYEIDDIKTKHHLHSSRPTQIDHFEDYGLSSPKEPLLFHKYGKPWYPFTTRKDFEFAEIILKSQMKEEDVNGLLQIFQDCCSPDVPFTLKSHQNIKEIWKEASHMMTPQSIGQLRTTSNSITKTSGIGCWTLWETPSLLHTLSGMHSGCISLMGNILSDSTMNHEQQTGSGQFNHIFLKMENHFASSFMQIKRNYHHLVQEDESEKGKKAYVDFKTVVWHESFRKLLESIRDHSKLGFWFKCGDDILCRLFPLILILSADYEEQWAYALVQFALFHLTSFLMLPQSILFGQERKIPSESYKQLNSDGFCYRLADPSPFATILEHLCFTCTTASAQQLLILNGLTLTTQVRNNRLLSQQPLPPPTSPSVSILLSSPLSSPPSSFCLSSDSYDEKHAYTQSKSFSKMSTLASVDPTSTKAPILTQGDISPAVMMDFENAALDFFISKSIPANKQVTMIIPGIKDLRIHDWITAEHARIIVLPFVDFMTEMRANYLPLIGKTNWSQKLLKLNCLLRGTPSAFDEAALHNHLEAHLNDKLKVKVRHSDARKDKVFKTWVIAVHLLDEARALETKHQHKSHDCPNGFPAGKNYKTLTAADAMTAKKGKAVAKPTTKPVATTSTSIENINSDDDISVAAAILPNSPGEYNSNSDGGICHVMSSIEDFPVKTRALIDNGAHLVLIRPKLIVPHFLRLVLDFVHC</sequence>
<proteinExistence type="predicted"/>
<dbReference type="InParanoid" id="B0DWC2"/>
<dbReference type="Pfam" id="PF18759">
    <property type="entry name" value="Plavaka"/>
    <property type="match status" value="1"/>
</dbReference>
<dbReference type="GeneID" id="6083852"/>
<evidence type="ECO:0000313" key="2">
    <source>
        <dbReference type="EMBL" id="EDR01163.1"/>
    </source>
</evidence>
<dbReference type="OrthoDB" id="3239511at2759"/>
<name>B0DWC2_LACBS</name>
<reference evidence="2 3" key="1">
    <citation type="journal article" date="2008" name="Nature">
        <title>The genome of Laccaria bicolor provides insights into mycorrhizal symbiosis.</title>
        <authorList>
            <person name="Martin F."/>
            <person name="Aerts A."/>
            <person name="Ahren D."/>
            <person name="Brun A."/>
            <person name="Danchin E.G.J."/>
            <person name="Duchaussoy F."/>
            <person name="Gibon J."/>
            <person name="Kohler A."/>
            <person name="Lindquist E."/>
            <person name="Pereda V."/>
            <person name="Salamov A."/>
            <person name="Shapiro H.J."/>
            <person name="Wuyts J."/>
            <person name="Blaudez D."/>
            <person name="Buee M."/>
            <person name="Brokstein P."/>
            <person name="Canbaeck B."/>
            <person name="Cohen D."/>
            <person name="Courty P.E."/>
            <person name="Coutinho P.M."/>
            <person name="Delaruelle C."/>
            <person name="Detter J.C."/>
            <person name="Deveau A."/>
            <person name="DiFazio S."/>
            <person name="Duplessis S."/>
            <person name="Fraissinet-Tachet L."/>
            <person name="Lucic E."/>
            <person name="Frey-Klett P."/>
            <person name="Fourrey C."/>
            <person name="Feussner I."/>
            <person name="Gay G."/>
            <person name="Grimwood J."/>
            <person name="Hoegger P.J."/>
            <person name="Jain P."/>
            <person name="Kilaru S."/>
            <person name="Labbe J."/>
            <person name="Lin Y.C."/>
            <person name="Legue V."/>
            <person name="Le Tacon F."/>
            <person name="Marmeisse R."/>
            <person name="Melayah D."/>
            <person name="Montanini B."/>
            <person name="Muratet M."/>
            <person name="Nehls U."/>
            <person name="Niculita-Hirzel H."/>
            <person name="Oudot-Le Secq M.P."/>
            <person name="Peter M."/>
            <person name="Quesneville H."/>
            <person name="Rajashekar B."/>
            <person name="Reich M."/>
            <person name="Rouhier N."/>
            <person name="Schmutz J."/>
            <person name="Yin T."/>
            <person name="Chalot M."/>
            <person name="Henrissat B."/>
            <person name="Kuees U."/>
            <person name="Lucas S."/>
            <person name="Van de Peer Y."/>
            <person name="Podila G.K."/>
            <person name="Polle A."/>
            <person name="Pukkila P.J."/>
            <person name="Richardson P.M."/>
            <person name="Rouze P."/>
            <person name="Sanders I.R."/>
            <person name="Stajich J.E."/>
            <person name="Tunlid A."/>
            <person name="Tuskan G."/>
            <person name="Grigoriev I.V."/>
        </authorList>
    </citation>
    <scope>NUCLEOTIDE SEQUENCE [LARGE SCALE GENOMIC DNA]</scope>
    <source>
        <strain evidence="3">S238N-H82 / ATCC MYA-4686</strain>
    </source>
</reference>
<accession>B0DWC2</accession>
<feature type="region of interest" description="Disordered" evidence="1">
    <location>
        <begin position="43"/>
        <end position="67"/>
    </location>
</feature>
<dbReference type="Proteomes" id="UP000001194">
    <property type="component" value="Unassembled WGS sequence"/>
</dbReference>
<dbReference type="HOGENOM" id="CLU_352682_0_0_1"/>